<organism evidence="2 3">
    <name type="scientific">Mya arenaria</name>
    <name type="common">Soft-shell clam</name>
    <dbReference type="NCBI Taxonomy" id="6604"/>
    <lineage>
        <taxon>Eukaryota</taxon>
        <taxon>Metazoa</taxon>
        <taxon>Spiralia</taxon>
        <taxon>Lophotrochozoa</taxon>
        <taxon>Mollusca</taxon>
        <taxon>Bivalvia</taxon>
        <taxon>Autobranchia</taxon>
        <taxon>Heteroconchia</taxon>
        <taxon>Euheterodonta</taxon>
        <taxon>Imparidentia</taxon>
        <taxon>Neoheterodontei</taxon>
        <taxon>Myida</taxon>
        <taxon>Myoidea</taxon>
        <taxon>Myidae</taxon>
        <taxon>Mya</taxon>
    </lineage>
</organism>
<dbReference type="Proteomes" id="UP001164746">
    <property type="component" value="Chromosome 6"/>
</dbReference>
<protein>
    <submittedName>
        <fullName evidence="2">Uncharacterized protein</fullName>
    </submittedName>
</protein>
<sequence length="60" mass="6419">MSFLLRDNDWGSRRPWTGATGSNNGQCTSVLTEKPMTSVLKSSSSWAPWLIDGQAASSGS</sequence>
<proteinExistence type="predicted"/>
<dbReference type="EMBL" id="CP111017">
    <property type="protein sequence ID" value="WAR06998.1"/>
    <property type="molecule type" value="Genomic_DNA"/>
</dbReference>
<evidence type="ECO:0000313" key="2">
    <source>
        <dbReference type="EMBL" id="WAR06998.1"/>
    </source>
</evidence>
<evidence type="ECO:0000256" key="1">
    <source>
        <dbReference type="SAM" id="MobiDB-lite"/>
    </source>
</evidence>
<reference evidence="2" key="1">
    <citation type="submission" date="2022-11" db="EMBL/GenBank/DDBJ databases">
        <title>Centuries of genome instability and evolution in soft-shell clam transmissible cancer (bioRxiv).</title>
        <authorList>
            <person name="Hart S.F.M."/>
            <person name="Yonemitsu M.A."/>
            <person name="Giersch R.M."/>
            <person name="Beal B.F."/>
            <person name="Arriagada G."/>
            <person name="Davis B.W."/>
            <person name="Ostrander E.A."/>
            <person name="Goff S.P."/>
            <person name="Metzger M.J."/>
        </authorList>
    </citation>
    <scope>NUCLEOTIDE SEQUENCE</scope>
    <source>
        <strain evidence="2">MELC-2E11</strain>
        <tissue evidence="2">Siphon/mantle</tissue>
    </source>
</reference>
<evidence type="ECO:0000313" key="3">
    <source>
        <dbReference type="Proteomes" id="UP001164746"/>
    </source>
</evidence>
<feature type="compositionally biased region" description="Basic and acidic residues" evidence="1">
    <location>
        <begin position="1"/>
        <end position="12"/>
    </location>
</feature>
<name>A0ABY7EE74_MYAAR</name>
<gene>
    <name evidence="2" type="ORF">MAR_016956</name>
</gene>
<keyword evidence="3" id="KW-1185">Reference proteome</keyword>
<feature type="compositionally biased region" description="Polar residues" evidence="1">
    <location>
        <begin position="19"/>
        <end position="29"/>
    </location>
</feature>
<accession>A0ABY7EE74</accession>
<feature type="region of interest" description="Disordered" evidence="1">
    <location>
        <begin position="1"/>
        <end position="29"/>
    </location>
</feature>